<accession>A0A5C6YYD9</accession>
<dbReference type="OrthoDB" id="6401163at2"/>
<dbReference type="EMBL" id="VORT01000010">
    <property type="protein sequence ID" value="TXD72071.1"/>
    <property type="molecule type" value="Genomic_DNA"/>
</dbReference>
<evidence type="ECO:0000313" key="2">
    <source>
        <dbReference type="Proteomes" id="UP000321497"/>
    </source>
</evidence>
<dbReference type="Proteomes" id="UP000321497">
    <property type="component" value="Unassembled WGS sequence"/>
</dbReference>
<proteinExistence type="predicted"/>
<evidence type="ECO:0000313" key="1">
    <source>
        <dbReference type="EMBL" id="TXD72071.1"/>
    </source>
</evidence>
<comment type="caution">
    <text evidence="1">The sequence shown here is derived from an EMBL/GenBank/DDBJ whole genome shotgun (WGS) entry which is preliminary data.</text>
</comment>
<dbReference type="AlphaFoldDB" id="A0A5C6YYD9"/>
<keyword evidence="2" id="KW-1185">Reference proteome</keyword>
<gene>
    <name evidence="1" type="ORF">ESU54_13510</name>
</gene>
<dbReference type="RefSeq" id="WP_111845247.1">
    <property type="nucleotide sequence ID" value="NZ_UEGI01000015.1"/>
</dbReference>
<organism evidence="1 2">
    <name type="scientific">Aequorivita antarctica</name>
    <dbReference type="NCBI Taxonomy" id="153266"/>
    <lineage>
        <taxon>Bacteria</taxon>
        <taxon>Pseudomonadati</taxon>
        <taxon>Bacteroidota</taxon>
        <taxon>Flavobacteriia</taxon>
        <taxon>Flavobacteriales</taxon>
        <taxon>Flavobacteriaceae</taxon>
        <taxon>Aequorivita</taxon>
    </lineage>
</organism>
<sequence length="223" mass="26334">MTDKEYLNRISKIEIYCEIIRGILRHAPSKKLKFPSDDEYLRFVSFIDLIEDTQYAITDFYDNGLITNSETQGQMYLRLYGVLNAIYMQMQAVIDLIEILKIHHKKRISTDLRELKIIEVRNKIGAHTSNYLIEKLNGKPNTESYRVAQSRISKWGDRLMIVSNRGISEEFHLMNLIKEFTNLIELNLDSICETKIKSFFIQDSEKKDWLMFRLNHTRGKETT</sequence>
<name>A0A5C6YYD9_9FLAO</name>
<reference evidence="1 2" key="1">
    <citation type="submission" date="2019-08" db="EMBL/GenBank/DDBJ databases">
        <title>Genome of Aequorivita antarctica SW49 (type strain).</title>
        <authorList>
            <person name="Bowman J.P."/>
        </authorList>
    </citation>
    <scope>NUCLEOTIDE SEQUENCE [LARGE SCALE GENOMIC DNA]</scope>
    <source>
        <strain evidence="1 2">SW49</strain>
    </source>
</reference>
<protein>
    <submittedName>
        <fullName evidence="1">Uncharacterized protein</fullName>
    </submittedName>
</protein>